<comment type="caution">
    <text evidence="2">The sequence shown here is derived from an EMBL/GenBank/DDBJ whole genome shotgun (WGS) entry which is preliminary data.</text>
</comment>
<dbReference type="Gene3D" id="3.40.50.720">
    <property type="entry name" value="NAD(P)-binding Rossmann-like Domain"/>
    <property type="match status" value="1"/>
</dbReference>
<dbReference type="PANTHER" id="PTHR43355">
    <property type="entry name" value="FLAVIN REDUCTASE (NADPH)"/>
    <property type="match status" value="1"/>
</dbReference>
<reference evidence="2 3" key="1">
    <citation type="submission" date="2019-10" db="EMBL/GenBank/DDBJ databases">
        <title>Draft Genome Sequence of Cytophagaceae sp. SJW1-29.</title>
        <authorList>
            <person name="Choi A."/>
        </authorList>
    </citation>
    <scope>NUCLEOTIDE SEQUENCE [LARGE SCALE GENOMIC DNA]</scope>
    <source>
        <strain evidence="2 3">SJW1-29</strain>
    </source>
</reference>
<accession>A0A7C9BLB6</accession>
<dbReference type="PANTHER" id="PTHR43355:SF2">
    <property type="entry name" value="FLAVIN REDUCTASE (NADPH)"/>
    <property type="match status" value="1"/>
</dbReference>
<dbReference type="EMBL" id="WHLY01000002">
    <property type="protein sequence ID" value="MPR36703.1"/>
    <property type="molecule type" value="Genomic_DNA"/>
</dbReference>
<dbReference type="InterPro" id="IPR051606">
    <property type="entry name" value="Polyketide_Oxido-like"/>
</dbReference>
<name>A0A7C9BLB6_9BACT</name>
<keyword evidence="3" id="KW-1185">Reference proteome</keyword>
<dbReference type="InterPro" id="IPR036291">
    <property type="entry name" value="NAD(P)-bd_dom_sf"/>
</dbReference>
<feature type="domain" description="NAD(P)-binding" evidence="1">
    <location>
        <begin position="4"/>
        <end position="147"/>
    </location>
</feature>
<evidence type="ECO:0000313" key="3">
    <source>
        <dbReference type="Proteomes" id="UP000479293"/>
    </source>
</evidence>
<dbReference type="GO" id="GO:0042602">
    <property type="term" value="F:riboflavin reductase (NADPH) activity"/>
    <property type="evidence" value="ECO:0007669"/>
    <property type="project" value="TreeGrafter"/>
</dbReference>
<dbReference type="Proteomes" id="UP000479293">
    <property type="component" value="Unassembled WGS sequence"/>
</dbReference>
<organism evidence="2 3">
    <name type="scientific">Salmonirosea aquatica</name>
    <dbReference type="NCBI Taxonomy" id="2654236"/>
    <lineage>
        <taxon>Bacteria</taxon>
        <taxon>Pseudomonadati</taxon>
        <taxon>Bacteroidota</taxon>
        <taxon>Cytophagia</taxon>
        <taxon>Cytophagales</taxon>
        <taxon>Spirosomataceae</taxon>
        <taxon>Salmonirosea</taxon>
    </lineage>
</organism>
<dbReference type="AlphaFoldDB" id="A0A7C9BLB6"/>
<evidence type="ECO:0000313" key="2">
    <source>
        <dbReference type="EMBL" id="MPR36703.1"/>
    </source>
</evidence>
<sequence length="160" mass="17711">MRNELAIETAVQGAGAVLSFLGPKGKVSDTTLSDGVLRIVQAMEKHHVNRLVALGTRNIEVAEDGPDLRFFIMVTLLKLLAKGTYQEVINMGKHIQHSKLDWTIVRVPWLTDAPATGKLHVGYFGQKQSLKHSREDMADFFSDQINDQAYIKKAPALSNA</sequence>
<dbReference type="InterPro" id="IPR016040">
    <property type="entry name" value="NAD(P)-bd_dom"/>
</dbReference>
<evidence type="ECO:0000259" key="1">
    <source>
        <dbReference type="Pfam" id="PF13460"/>
    </source>
</evidence>
<dbReference type="Pfam" id="PF13460">
    <property type="entry name" value="NAD_binding_10"/>
    <property type="match status" value="1"/>
</dbReference>
<gene>
    <name evidence="2" type="ORF">GBK04_26065</name>
</gene>
<dbReference type="SUPFAM" id="SSF51735">
    <property type="entry name" value="NAD(P)-binding Rossmann-fold domains"/>
    <property type="match status" value="1"/>
</dbReference>
<protein>
    <submittedName>
        <fullName evidence="2">NAD(P)H-binding protein</fullName>
    </submittedName>
</protein>
<proteinExistence type="predicted"/>
<dbReference type="GO" id="GO:0004074">
    <property type="term" value="F:biliverdin reductase [NAD(P)H] activity"/>
    <property type="evidence" value="ECO:0007669"/>
    <property type="project" value="TreeGrafter"/>
</dbReference>